<dbReference type="Gene3D" id="3.30.1490.110">
    <property type="match status" value="1"/>
</dbReference>
<gene>
    <name evidence="5" type="primary">ftsA</name>
    <name evidence="8" type="ORF">ID47_08685</name>
</gene>
<comment type="function">
    <text evidence="5 6">Cell division protein that is involved in the assembly of the Z ring. May serve as a membrane anchor for the Z ring.</text>
</comment>
<dbReference type="InterPro" id="IPR050696">
    <property type="entry name" value="FtsA/MreB"/>
</dbReference>
<keyword evidence="4 5" id="KW-0131">Cell cycle</keyword>
<accession>A0A077B1H2</accession>
<dbReference type="NCBIfam" id="TIGR01174">
    <property type="entry name" value="ftsA"/>
    <property type="match status" value="1"/>
</dbReference>
<reference evidence="8 9" key="1">
    <citation type="submission" date="2014-07" db="EMBL/GenBank/DDBJ databases">
        <title>Comparative genomic insights into amoeba endosymbionts belonging to the families of Holosporaceae and Candidatus Midichloriaceae within Rickettsiales.</title>
        <authorList>
            <person name="Wang Z."/>
            <person name="Wu M."/>
        </authorList>
    </citation>
    <scope>NUCLEOTIDE SEQUENCE [LARGE SCALE GENOMIC DNA]</scope>
    <source>
        <strain evidence="8">PRA3</strain>
    </source>
</reference>
<evidence type="ECO:0000313" key="9">
    <source>
        <dbReference type="Proteomes" id="UP000028926"/>
    </source>
</evidence>
<comment type="subcellular location">
    <subcellularLocation>
        <location evidence="5">Cell membrane</location>
        <topology evidence="5">Peripheral membrane protein</topology>
        <orientation evidence="5">Cytoplasmic side</orientation>
    </subcellularLocation>
    <text evidence="5">Localizes to the Z ring in an FtsZ-dependent manner. Targeted to the membrane through a conserved C-terminal amphipathic helix.</text>
</comment>
<evidence type="ECO:0000256" key="6">
    <source>
        <dbReference type="PIRNR" id="PIRNR003101"/>
    </source>
</evidence>
<evidence type="ECO:0000259" key="7">
    <source>
        <dbReference type="SMART" id="SM00842"/>
    </source>
</evidence>
<evidence type="ECO:0000313" key="8">
    <source>
        <dbReference type="EMBL" id="AIK96785.1"/>
    </source>
</evidence>
<evidence type="ECO:0000256" key="1">
    <source>
        <dbReference type="ARBA" id="ARBA00022475"/>
    </source>
</evidence>
<dbReference type="SMART" id="SM00842">
    <property type="entry name" value="FtsA"/>
    <property type="match status" value="1"/>
</dbReference>
<keyword evidence="1 5" id="KW-1003">Cell membrane</keyword>
<protein>
    <recommendedName>
        <fullName evidence="5 6">Cell division protein FtsA</fullName>
    </recommendedName>
</protein>
<dbReference type="KEGG" id="paca:ID47_08685"/>
<sequence length="424" mass="45961">MNLFFKKTHKRRRDIFASIDLGSNKICCAIARVDERASGDILRVIGVGHQVSQGIRNGVITDLEALEDSILNAVHTAEQMAKETIDAVYVSISAATARSHTMDVELSLGNGPVDDNHIHQLLAMGRQLFQKEDAQIVHILPVTYALDNEFGIRDPRGLFGKKLMASLHVVSIAQGVMQNITNCIDRCHLDVAGFVVSPYASGLATLDEDELSLGVTVIDLGGGSCSISSFLDGALVHVDSIPVGGSHITSDIARGLSTPLSQAERLKTLYGTTITSSSDERESIIVPQLGEGNVTATHQVPKSLLVHIIKARAEEILDLVWKRLQYSGMDRIVGQRIVLTGGTSQLPGIRELAAQKWQKQIRVGSPMGFHGGGDFVSTPTFATCGGLLKFAMRDFMSEDHAVLAKPVYGDNVLQKVISWVRENF</sequence>
<dbReference type="Pfam" id="PF02491">
    <property type="entry name" value="SHS2_FTSA"/>
    <property type="match status" value="1"/>
</dbReference>
<organism evidence="8 9">
    <name type="scientific">Candidatus Odyssella acanthamoebae</name>
    <dbReference type="NCBI Taxonomy" id="91604"/>
    <lineage>
        <taxon>Bacteria</taxon>
        <taxon>Pseudomonadati</taxon>
        <taxon>Pseudomonadota</taxon>
        <taxon>Alphaproteobacteria</taxon>
        <taxon>Holosporales</taxon>
        <taxon>Candidatus Paracaedibacteraceae</taxon>
        <taxon>Candidatus Odyssella</taxon>
    </lineage>
</organism>
<dbReference type="PANTHER" id="PTHR32432:SF4">
    <property type="entry name" value="CELL DIVISION PROTEIN FTSA"/>
    <property type="match status" value="1"/>
</dbReference>
<dbReference type="GO" id="GO:0043093">
    <property type="term" value="P:FtsZ-dependent cytokinesis"/>
    <property type="evidence" value="ECO:0007669"/>
    <property type="project" value="UniProtKB-UniRule"/>
</dbReference>
<dbReference type="RefSeq" id="WP_038465490.1">
    <property type="nucleotide sequence ID" value="NZ_CP008941.1"/>
</dbReference>
<dbReference type="Pfam" id="PF14450">
    <property type="entry name" value="FtsA"/>
    <property type="match status" value="2"/>
</dbReference>
<name>A0A077B1H2_9PROT</name>
<dbReference type="AlphaFoldDB" id="A0A077B1H2"/>
<feature type="domain" description="SHS2" evidence="7">
    <location>
        <begin position="16"/>
        <end position="205"/>
    </location>
</feature>
<evidence type="ECO:0000256" key="5">
    <source>
        <dbReference type="HAMAP-Rule" id="MF_02033"/>
    </source>
</evidence>
<dbReference type="CDD" id="cd24048">
    <property type="entry name" value="ASKHA_NBD_FtsA"/>
    <property type="match status" value="1"/>
</dbReference>
<evidence type="ECO:0000256" key="3">
    <source>
        <dbReference type="ARBA" id="ARBA00023136"/>
    </source>
</evidence>
<dbReference type="OrthoDB" id="9810567at2"/>
<dbReference type="STRING" id="91604.ID47_08685"/>
<dbReference type="InterPro" id="IPR003494">
    <property type="entry name" value="SHS2_FtsA"/>
</dbReference>
<dbReference type="InterPro" id="IPR020823">
    <property type="entry name" value="Cell_div_FtsA"/>
</dbReference>
<dbReference type="eggNOG" id="COG0849">
    <property type="taxonomic scope" value="Bacteria"/>
</dbReference>
<evidence type="ECO:0000256" key="4">
    <source>
        <dbReference type="ARBA" id="ARBA00023306"/>
    </source>
</evidence>
<dbReference type="GO" id="GO:0032153">
    <property type="term" value="C:cell division site"/>
    <property type="evidence" value="ECO:0007669"/>
    <property type="project" value="UniProtKB-UniRule"/>
</dbReference>
<proteinExistence type="inferred from homology"/>
<dbReference type="Proteomes" id="UP000028926">
    <property type="component" value="Chromosome"/>
</dbReference>
<comment type="subunit">
    <text evidence="5">Self-interacts. Interacts with FtsZ.</text>
</comment>
<evidence type="ECO:0000256" key="2">
    <source>
        <dbReference type="ARBA" id="ARBA00022618"/>
    </source>
</evidence>
<dbReference type="InterPro" id="IPR043129">
    <property type="entry name" value="ATPase_NBD"/>
</dbReference>
<dbReference type="HOGENOM" id="CLU_037850_3_0_5"/>
<dbReference type="PANTHER" id="PTHR32432">
    <property type="entry name" value="CELL DIVISION PROTEIN FTSA-RELATED"/>
    <property type="match status" value="1"/>
</dbReference>
<keyword evidence="3 5" id="KW-0472">Membrane</keyword>
<dbReference type="GO" id="GO:0009898">
    <property type="term" value="C:cytoplasmic side of plasma membrane"/>
    <property type="evidence" value="ECO:0007669"/>
    <property type="project" value="UniProtKB-UniRule"/>
</dbReference>
<dbReference type="HAMAP" id="MF_02033">
    <property type="entry name" value="FtsA"/>
    <property type="match status" value="1"/>
</dbReference>
<keyword evidence="9" id="KW-1185">Reference proteome</keyword>
<dbReference type="PIRSF" id="PIRSF003101">
    <property type="entry name" value="FtsA"/>
    <property type="match status" value="1"/>
</dbReference>
<dbReference type="EMBL" id="CP008941">
    <property type="protein sequence ID" value="AIK96785.1"/>
    <property type="molecule type" value="Genomic_DNA"/>
</dbReference>
<dbReference type="SUPFAM" id="SSF53067">
    <property type="entry name" value="Actin-like ATPase domain"/>
    <property type="match status" value="2"/>
</dbReference>
<dbReference type="Gene3D" id="3.30.420.40">
    <property type="match status" value="2"/>
</dbReference>
<keyword evidence="2 5" id="KW-0132">Cell division</keyword>
<comment type="similarity">
    <text evidence="5 6">Belongs to the FtsA/MreB family.</text>
</comment>